<organism evidence="3 4">
    <name type="scientific">Drosophila hydei</name>
    <name type="common">Fruit fly</name>
    <dbReference type="NCBI Taxonomy" id="7224"/>
    <lineage>
        <taxon>Eukaryota</taxon>
        <taxon>Metazoa</taxon>
        <taxon>Ecdysozoa</taxon>
        <taxon>Arthropoda</taxon>
        <taxon>Hexapoda</taxon>
        <taxon>Insecta</taxon>
        <taxon>Pterygota</taxon>
        <taxon>Neoptera</taxon>
        <taxon>Endopterygota</taxon>
        <taxon>Diptera</taxon>
        <taxon>Brachycera</taxon>
        <taxon>Muscomorpha</taxon>
        <taxon>Ephydroidea</taxon>
        <taxon>Drosophilidae</taxon>
        <taxon>Drosophila</taxon>
    </lineage>
</organism>
<dbReference type="Pfam" id="PF06477">
    <property type="entry name" value="DUF1091"/>
    <property type="match status" value="1"/>
</dbReference>
<keyword evidence="3" id="KW-1185">Reference proteome</keyword>
<sequence>MNNQTWLWQLVVIALLAASQAKQRPFTIQIKNFTCWPTEPSLFTDLSCSSSKKRGAATMSARFSLSQALEQFSLMVDFDIIKKDNSKMNIQHTKIDGCQYLTSACKHKFQGGIFETVLKVSNLPRGCPFQANKVYEVRNYTITLERIPMALPSLTYHVKIKFFRLKQTIGDALLVASAMY</sequence>
<feature type="chain" id="PRO_5026922200" evidence="2">
    <location>
        <begin position="22"/>
        <end position="180"/>
    </location>
</feature>
<dbReference type="AlphaFoldDB" id="A0A6J1ML78"/>
<dbReference type="OMA" id="ENIPMAM"/>
<feature type="signal peptide" evidence="2">
    <location>
        <begin position="1"/>
        <end position="21"/>
    </location>
</feature>
<dbReference type="PANTHER" id="PTHR20898">
    <property type="entry name" value="DAEDALUS ON 3-RELATED-RELATED"/>
    <property type="match status" value="1"/>
</dbReference>
<proteinExistence type="predicted"/>
<dbReference type="KEGG" id="dhe:111605724"/>
<dbReference type="PANTHER" id="PTHR20898:SF0">
    <property type="entry name" value="DAEDALUS ON 3-RELATED"/>
    <property type="match status" value="1"/>
</dbReference>
<dbReference type="RefSeq" id="XP_023180183.1">
    <property type="nucleotide sequence ID" value="XM_023324415.2"/>
</dbReference>
<dbReference type="GeneID" id="111605724"/>
<protein>
    <submittedName>
        <fullName evidence="4">Uncharacterized protein LOC111605724</fullName>
    </submittedName>
</protein>
<evidence type="ECO:0000313" key="4">
    <source>
        <dbReference type="RefSeq" id="XP_023180183.1"/>
    </source>
</evidence>
<dbReference type="InterPro" id="IPR010512">
    <property type="entry name" value="DUF1091"/>
</dbReference>
<keyword evidence="1 2" id="KW-0732">Signal</keyword>
<name>A0A6J1ML78_DROHY</name>
<accession>A0A6J1ML78</accession>
<dbReference type="OrthoDB" id="8060832at2759"/>
<dbReference type="InterPro" id="IPR036846">
    <property type="entry name" value="GM2-AP_sf"/>
</dbReference>
<dbReference type="Gene3D" id="2.70.220.10">
    <property type="entry name" value="Ganglioside GM2 activator"/>
    <property type="match status" value="1"/>
</dbReference>
<evidence type="ECO:0000313" key="3">
    <source>
        <dbReference type="Proteomes" id="UP000504633"/>
    </source>
</evidence>
<evidence type="ECO:0000256" key="1">
    <source>
        <dbReference type="ARBA" id="ARBA00022729"/>
    </source>
</evidence>
<dbReference type="SMART" id="SM00697">
    <property type="entry name" value="DM8"/>
    <property type="match status" value="1"/>
</dbReference>
<evidence type="ECO:0000256" key="2">
    <source>
        <dbReference type="SAM" id="SignalP"/>
    </source>
</evidence>
<dbReference type="Proteomes" id="UP000504633">
    <property type="component" value="Unplaced"/>
</dbReference>
<gene>
    <name evidence="4" type="primary">LOC111605724</name>
</gene>
<reference evidence="4" key="1">
    <citation type="submission" date="2025-08" db="UniProtKB">
        <authorList>
            <consortium name="RefSeq"/>
        </authorList>
    </citation>
    <scope>IDENTIFICATION</scope>
    <source>
        <strain evidence="4">15085-1641.00</strain>
        <tissue evidence="4">Whole body</tissue>
    </source>
</reference>